<name>A0A975BIZ1_9BACT</name>
<reference evidence="1" key="1">
    <citation type="journal article" date="2021" name="Microb. Physiol.">
        <title>Proteogenomic Insights into the Physiology of Marine, Sulfate-Reducing, Filamentous Desulfonema limicola and Desulfonema magnum.</title>
        <authorList>
            <person name="Schnaars V."/>
            <person name="Wohlbrand L."/>
            <person name="Scheve S."/>
            <person name="Hinrichs C."/>
            <person name="Reinhardt R."/>
            <person name="Rabus R."/>
        </authorList>
    </citation>
    <scope>NUCLEOTIDE SEQUENCE</scope>
    <source>
        <strain evidence="1">4be13</strain>
    </source>
</reference>
<proteinExistence type="predicted"/>
<dbReference type="Proteomes" id="UP000663722">
    <property type="component" value="Chromosome"/>
</dbReference>
<protein>
    <submittedName>
        <fullName evidence="1">Uncharacterized protein</fullName>
    </submittedName>
</protein>
<evidence type="ECO:0000313" key="2">
    <source>
        <dbReference type="Proteomes" id="UP000663722"/>
    </source>
</evidence>
<accession>A0A975BIZ1</accession>
<organism evidence="1 2">
    <name type="scientific">Desulfonema magnum</name>
    <dbReference type="NCBI Taxonomy" id="45655"/>
    <lineage>
        <taxon>Bacteria</taxon>
        <taxon>Pseudomonadati</taxon>
        <taxon>Thermodesulfobacteriota</taxon>
        <taxon>Desulfobacteria</taxon>
        <taxon>Desulfobacterales</taxon>
        <taxon>Desulfococcaceae</taxon>
        <taxon>Desulfonema</taxon>
    </lineage>
</organism>
<gene>
    <name evidence="1" type="ORF">dnm_022290</name>
</gene>
<keyword evidence="2" id="KW-1185">Reference proteome</keyword>
<dbReference type="EMBL" id="CP061800">
    <property type="protein sequence ID" value="QTA86208.1"/>
    <property type="molecule type" value="Genomic_DNA"/>
</dbReference>
<dbReference type="KEGG" id="dmm:dnm_022290"/>
<evidence type="ECO:0000313" key="1">
    <source>
        <dbReference type="EMBL" id="QTA86208.1"/>
    </source>
</evidence>
<sequence>MDSRRRFGKDKLGDAGFPEHTQINEILSRGPLQIPNSGTSHKAFHFDNNFLRLFSAFISRSAPRSAMTRISRINL</sequence>
<dbReference type="AlphaFoldDB" id="A0A975BIZ1"/>